<sequence length="109" mass="11699">MFNHVGHLTLSPGTTDDQVEAILSGLLGLPGRIDGLVEAEVVRDAGLTGGNATLRFHMRFESEDAWRAYGKNPAHVAVVSEHIVPVLGSKAFVQYDDAAVRRGFATTPE</sequence>
<proteinExistence type="predicted"/>
<dbReference type="Proteomes" id="UP001596135">
    <property type="component" value="Unassembled WGS sequence"/>
</dbReference>
<dbReference type="InterPro" id="IPR013097">
    <property type="entry name" value="Dabb"/>
</dbReference>
<dbReference type="RefSeq" id="WP_379154613.1">
    <property type="nucleotide sequence ID" value="NZ_JBHSRJ010000004.1"/>
</dbReference>
<dbReference type="Gene3D" id="3.30.70.100">
    <property type="match status" value="1"/>
</dbReference>
<organism evidence="3 4">
    <name type="scientific">Nocardioides hankookensis</name>
    <dbReference type="NCBI Taxonomy" id="443157"/>
    <lineage>
        <taxon>Bacteria</taxon>
        <taxon>Bacillati</taxon>
        <taxon>Actinomycetota</taxon>
        <taxon>Actinomycetes</taxon>
        <taxon>Propionibacteriales</taxon>
        <taxon>Nocardioidaceae</taxon>
        <taxon>Nocardioides</taxon>
    </lineage>
</organism>
<evidence type="ECO:0000313" key="4">
    <source>
        <dbReference type="Proteomes" id="UP001596135"/>
    </source>
</evidence>
<evidence type="ECO:0000256" key="1">
    <source>
        <dbReference type="ARBA" id="ARBA00011738"/>
    </source>
</evidence>
<feature type="domain" description="Stress-response A/B barrel" evidence="2">
    <location>
        <begin position="2"/>
        <end position="95"/>
    </location>
</feature>
<protein>
    <submittedName>
        <fullName evidence="3">Dabb family protein</fullName>
    </submittedName>
</protein>
<dbReference type="SMART" id="SM00886">
    <property type="entry name" value="Dabb"/>
    <property type="match status" value="1"/>
</dbReference>
<dbReference type="InterPro" id="IPR044662">
    <property type="entry name" value="HS1/DABB1-like"/>
</dbReference>
<dbReference type="InterPro" id="IPR011008">
    <property type="entry name" value="Dimeric_a/b-barrel"/>
</dbReference>
<accession>A0ABW1LLN4</accession>
<evidence type="ECO:0000259" key="2">
    <source>
        <dbReference type="PROSITE" id="PS51502"/>
    </source>
</evidence>
<reference evidence="4" key="1">
    <citation type="journal article" date="2019" name="Int. J. Syst. Evol. Microbiol.">
        <title>The Global Catalogue of Microorganisms (GCM) 10K type strain sequencing project: providing services to taxonomists for standard genome sequencing and annotation.</title>
        <authorList>
            <consortium name="The Broad Institute Genomics Platform"/>
            <consortium name="The Broad Institute Genome Sequencing Center for Infectious Disease"/>
            <person name="Wu L."/>
            <person name="Ma J."/>
        </authorList>
    </citation>
    <scope>NUCLEOTIDE SEQUENCE [LARGE SCALE GENOMIC DNA]</scope>
    <source>
        <strain evidence="4">CCUG 54522</strain>
    </source>
</reference>
<comment type="subunit">
    <text evidence="1">Homodimer.</text>
</comment>
<comment type="caution">
    <text evidence="3">The sequence shown here is derived from an EMBL/GenBank/DDBJ whole genome shotgun (WGS) entry which is preliminary data.</text>
</comment>
<dbReference type="PANTHER" id="PTHR33178:SF10">
    <property type="entry name" value="STRESS-RESPONSE A_B BARREL DOMAIN-CONTAINING PROTEIN"/>
    <property type="match status" value="1"/>
</dbReference>
<keyword evidence="4" id="KW-1185">Reference proteome</keyword>
<dbReference type="Pfam" id="PF07876">
    <property type="entry name" value="Dabb"/>
    <property type="match status" value="1"/>
</dbReference>
<dbReference type="PANTHER" id="PTHR33178">
    <property type="match status" value="1"/>
</dbReference>
<evidence type="ECO:0000313" key="3">
    <source>
        <dbReference type="EMBL" id="MFC6044013.1"/>
    </source>
</evidence>
<dbReference type="SUPFAM" id="SSF54909">
    <property type="entry name" value="Dimeric alpha+beta barrel"/>
    <property type="match status" value="1"/>
</dbReference>
<gene>
    <name evidence="3" type="ORF">ACFPYL_13035</name>
</gene>
<dbReference type="PROSITE" id="PS51502">
    <property type="entry name" value="S_R_A_B_BARREL"/>
    <property type="match status" value="1"/>
</dbReference>
<name>A0ABW1LLN4_9ACTN</name>
<dbReference type="EMBL" id="JBHSRJ010000004">
    <property type="protein sequence ID" value="MFC6044013.1"/>
    <property type="molecule type" value="Genomic_DNA"/>
</dbReference>